<gene>
    <name evidence="5" type="ORF">Micbo1qcDRAFT_179839</name>
</gene>
<evidence type="ECO:0008006" key="7">
    <source>
        <dbReference type="Google" id="ProtNLM"/>
    </source>
</evidence>
<evidence type="ECO:0000256" key="2">
    <source>
        <dbReference type="ARBA" id="ARBA00022676"/>
    </source>
</evidence>
<sequence length="367" mass="40828">MANRLQRKSHIYLGIIGMGMIITSIVLLFPRESRISRFMYSEGEALLGAARRPTDLATPREQVANATLGTSQDNSMLAGGLEASWLQRSRQVSTSPSRHPPVSQVMIETFQHMGPPGKATRPEQGSAAAWLAHIDILRHVVSSDLESALIVEDDVDWDLRIKHQMQLISDNIREFTRAGDDPADTTPYGSASTGWDVLWIGHCGSMSDNLDGTDPSLRKPIFYRDSTRPTNAQYRGWARDFVVNEVPDGHRAVFESRMTICTFAYAVSRRGAYNLLDLATRANSEAFDVALHEYCRDKKLKRIMVSPQVFNHYEPSADRGHVSLVKGADGKGEAKDESEFEDYKGSTENIVNSARCMALWGKSCMAT</sequence>
<organism evidence="5 6">
    <name type="scientific">Microdochium bolleyi</name>
    <dbReference type="NCBI Taxonomy" id="196109"/>
    <lineage>
        <taxon>Eukaryota</taxon>
        <taxon>Fungi</taxon>
        <taxon>Dikarya</taxon>
        <taxon>Ascomycota</taxon>
        <taxon>Pezizomycotina</taxon>
        <taxon>Sordariomycetes</taxon>
        <taxon>Xylariomycetidae</taxon>
        <taxon>Xylariales</taxon>
        <taxon>Microdochiaceae</taxon>
        <taxon>Microdochium</taxon>
    </lineage>
</organism>
<dbReference type="EMBL" id="KQ964267">
    <property type="protein sequence ID" value="KXJ86585.1"/>
    <property type="molecule type" value="Genomic_DNA"/>
</dbReference>
<dbReference type="InterPro" id="IPR050757">
    <property type="entry name" value="Collagen_mod_GT25"/>
</dbReference>
<accession>A0A136INS9</accession>
<dbReference type="PANTHER" id="PTHR10730">
    <property type="entry name" value="PROCOLLAGEN-LYSINE,2-OXOGLUTARATE 5-DIOXYGENASE/GLYCOSYLTRANSFERASE 25 FAMILY MEMBER"/>
    <property type="match status" value="1"/>
</dbReference>
<dbReference type="InParanoid" id="A0A136INS9"/>
<keyword evidence="4" id="KW-1133">Transmembrane helix</keyword>
<dbReference type="STRING" id="196109.A0A136INS9"/>
<feature type="transmembrane region" description="Helical" evidence="4">
    <location>
        <begin position="12"/>
        <end position="29"/>
    </location>
</feature>
<keyword evidence="6" id="KW-1185">Reference proteome</keyword>
<evidence type="ECO:0000256" key="1">
    <source>
        <dbReference type="ARBA" id="ARBA00006721"/>
    </source>
</evidence>
<comment type="similarity">
    <text evidence="1">Belongs to the glycosyltransferase 25 family.</text>
</comment>
<keyword evidence="4" id="KW-0472">Membrane</keyword>
<dbReference type="OrthoDB" id="47375at2759"/>
<evidence type="ECO:0000313" key="6">
    <source>
        <dbReference type="Proteomes" id="UP000070501"/>
    </source>
</evidence>
<evidence type="ECO:0000256" key="3">
    <source>
        <dbReference type="ARBA" id="ARBA00022679"/>
    </source>
</evidence>
<name>A0A136INS9_9PEZI</name>
<keyword evidence="3" id="KW-0808">Transferase</keyword>
<keyword evidence="4" id="KW-0812">Transmembrane</keyword>
<dbReference type="GO" id="GO:0016740">
    <property type="term" value="F:transferase activity"/>
    <property type="evidence" value="ECO:0007669"/>
    <property type="project" value="UniProtKB-KW"/>
</dbReference>
<reference evidence="6" key="1">
    <citation type="submission" date="2016-02" db="EMBL/GenBank/DDBJ databases">
        <title>Draft genome sequence of Microdochium bolleyi, a fungal endophyte of beachgrass.</title>
        <authorList>
            <consortium name="DOE Joint Genome Institute"/>
            <person name="David A.S."/>
            <person name="May G."/>
            <person name="Haridas S."/>
            <person name="Lim J."/>
            <person name="Wang M."/>
            <person name="Labutti K."/>
            <person name="Lipzen A."/>
            <person name="Barry K."/>
            <person name="Grigoriev I.V."/>
        </authorList>
    </citation>
    <scope>NUCLEOTIDE SEQUENCE [LARGE SCALE GENOMIC DNA]</scope>
    <source>
        <strain evidence="6">J235TASD1</strain>
    </source>
</reference>
<evidence type="ECO:0000313" key="5">
    <source>
        <dbReference type="EMBL" id="KXJ86585.1"/>
    </source>
</evidence>
<evidence type="ECO:0000256" key="4">
    <source>
        <dbReference type="SAM" id="Phobius"/>
    </source>
</evidence>
<proteinExistence type="inferred from homology"/>
<dbReference type="PANTHER" id="PTHR10730:SF53">
    <property type="entry name" value="GLYCOSYLTRANSFERASE 25 FAMILY MEMBER"/>
    <property type="match status" value="1"/>
</dbReference>
<dbReference type="AlphaFoldDB" id="A0A136INS9"/>
<protein>
    <recommendedName>
        <fullName evidence="7">Glycosyltransferase family 25 protein</fullName>
    </recommendedName>
</protein>
<dbReference type="Proteomes" id="UP000070501">
    <property type="component" value="Unassembled WGS sequence"/>
</dbReference>
<keyword evidence="2" id="KW-0328">Glycosyltransferase</keyword>